<dbReference type="KEGG" id="cne:CNN02455"/>
<sequence>MQHQALMCSHRSATTYQKTKSTFSHLSDTCGLTSVSSCTEHALSLSASPCISVQLESTSNSLASSLHGSFGSPQPFDEVLSLGSSYHPSEGSDQEPDGDPTLNDVPRHPPFKLLSDLPKNERRELMASLRRQVKDVDSWNTAMSPRYVLRKFTIVNSNVHLRGHYSGKVRGNEIFAEWLCLGDVGFRARLVELNYKTPFFTAVRNEEEKRINRRSVTSLTYGAPFAESPKHSFQCKRELNGGNLFEEAGNIAPRVVRIECVMRAV</sequence>
<evidence type="ECO:0000313" key="2">
    <source>
        <dbReference type="EMBL" id="ALO69829.1"/>
    </source>
</evidence>
<dbReference type="Proteomes" id="UP000002149">
    <property type="component" value="Chromosome 14"/>
</dbReference>
<organism evidence="2 3">
    <name type="scientific">Cryptococcus deneoformans (strain JEC21 / ATCC MYA-565)</name>
    <name type="common">Cryptococcus neoformans var. neoformans serotype D</name>
    <dbReference type="NCBI Taxonomy" id="214684"/>
    <lineage>
        <taxon>Eukaryota</taxon>
        <taxon>Fungi</taxon>
        <taxon>Dikarya</taxon>
        <taxon>Basidiomycota</taxon>
        <taxon>Agaricomycotina</taxon>
        <taxon>Tremellomycetes</taxon>
        <taxon>Tremellales</taxon>
        <taxon>Cryptococcaceae</taxon>
        <taxon>Cryptococcus</taxon>
        <taxon>Cryptococcus neoformans species complex</taxon>
    </lineage>
</organism>
<gene>
    <name evidence="2" type="ordered locus">CNN02455</name>
</gene>
<dbReference type="PaxDb" id="214684-A0A0S2M689"/>
<dbReference type="RefSeq" id="XP_024514718.1">
    <property type="nucleotide sequence ID" value="XM_024658906.1"/>
</dbReference>
<dbReference type="VEuPathDB" id="FungiDB:CNN02455"/>
<dbReference type="AlphaFoldDB" id="A0A0S2M689"/>
<keyword evidence="3" id="KW-1185">Reference proteome</keyword>
<accession>A0A0S2M689</accession>
<name>A0A0S2M689_CRYD1</name>
<dbReference type="InParanoid" id="A0A0S2M689"/>
<protein>
    <submittedName>
        <fullName evidence="2">Uncharacterized protein</fullName>
    </submittedName>
</protein>
<proteinExistence type="predicted"/>
<evidence type="ECO:0000256" key="1">
    <source>
        <dbReference type="SAM" id="MobiDB-lite"/>
    </source>
</evidence>
<evidence type="ECO:0000313" key="3">
    <source>
        <dbReference type="Proteomes" id="UP000002149"/>
    </source>
</evidence>
<feature type="region of interest" description="Disordered" evidence="1">
    <location>
        <begin position="82"/>
        <end position="116"/>
    </location>
</feature>
<reference evidence="2 3" key="1">
    <citation type="journal article" date="2005" name="Science">
        <title>The genome of the basidiomycetous yeast and human pathogen Cryptococcus neoformans.</title>
        <authorList>
            <person name="Loftus B.J."/>
            <person name="Fung E."/>
            <person name="Roncaglia P."/>
            <person name="Rowley D."/>
            <person name="Amedeo P."/>
            <person name="Bruno D."/>
            <person name="Vamathevan J."/>
            <person name="Miranda M."/>
            <person name="Anderson I.J."/>
            <person name="Fraser J.A."/>
            <person name="Allen J.E."/>
            <person name="Bosdet I.E."/>
            <person name="Brent M.R."/>
            <person name="Chiu R."/>
            <person name="Doering T.L."/>
            <person name="Donlin M.J."/>
            <person name="D'Souza C.A."/>
            <person name="Fox D.S."/>
            <person name="Grinberg V."/>
            <person name="Fu J."/>
            <person name="Fukushima M."/>
            <person name="Haas B.J."/>
            <person name="Huang J.C."/>
            <person name="Janbon G."/>
            <person name="Jones S.J."/>
            <person name="Koo H.L."/>
            <person name="Krzywinski M.I."/>
            <person name="Kwon-Chung J.K."/>
            <person name="Lengeler K.B."/>
            <person name="Maiti R."/>
            <person name="Marra M.A."/>
            <person name="Marra R.E."/>
            <person name="Mathewson C.A."/>
            <person name="Mitchell T.G."/>
            <person name="Pertea M."/>
            <person name="Riggs F.R."/>
            <person name="Salzberg S.L."/>
            <person name="Schein J.E."/>
            <person name="Shvartsbeyn A."/>
            <person name="Shin H."/>
            <person name="Shumway M."/>
            <person name="Specht C.A."/>
            <person name="Suh B.B."/>
            <person name="Tenney A."/>
            <person name="Utterback T.R."/>
            <person name="Wickes B.L."/>
            <person name="Wortman J.R."/>
            <person name="Wye N.H."/>
            <person name="Kronstad J.W."/>
            <person name="Lodge J.K."/>
            <person name="Heitman J."/>
            <person name="Davis R.W."/>
            <person name="Fraser C.M."/>
            <person name="Hyman R.W."/>
        </authorList>
    </citation>
    <scope>NUCLEOTIDE SEQUENCE [LARGE SCALE GENOMIC DNA]</scope>
    <source>
        <strain evidence="3">JEC21 / ATCC MYA-565</strain>
    </source>
</reference>
<dbReference type="OrthoDB" id="2564822at2759"/>
<dbReference type="GeneID" id="36393182"/>
<dbReference type="EMBL" id="AE017356">
    <property type="protein sequence ID" value="ALO69829.1"/>
    <property type="molecule type" value="Genomic_DNA"/>
</dbReference>